<organism evidence="15 16">
    <name type="scientific">Meloidogyne enterolobii</name>
    <name type="common">Root-knot nematode worm</name>
    <name type="synonym">Meloidogyne mayaguensis</name>
    <dbReference type="NCBI Taxonomy" id="390850"/>
    <lineage>
        <taxon>Eukaryota</taxon>
        <taxon>Metazoa</taxon>
        <taxon>Ecdysozoa</taxon>
        <taxon>Nematoda</taxon>
        <taxon>Chromadorea</taxon>
        <taxon>Rhabditida</taxon>
        <taxon>Tylenchina</taxon>
        <taxon>Tylenchomorpha</taxon>
        <taxon>Tylenchoidea</taxon>
        <taxon>Meloidogynidae</taxon>
        <taxon>Meloidogyninae</taxon>
        <taxon>Meloidogyne</taxon>
    </lineage>
</organism>
<keyword evidence="9 12" id="KW-0333">Golgi apparatus</keyword>
<dbReference type="GO" id="GO:0008417">
    <property type="term" value="F:fucosyltransferase activity"/>
    <property type="evidence" value="ECO:0007669"/>
    <property type="project" value="InterPro"/>
</dbReference>
<evidence type="ECO:0000313" key="16">
    <source>
        <dbReference type="Proteomes" id="UP000580250"/>
    </source>
</evidence>
<keyword evidence="11" id="KW-0325">Glycoprotein</keyword>
<evidence type="ECO:0000259" key="14">
    <source>
        <dbReference type="Pfam" id="PF17039"/>
    </source>
</evidence>
<evidence type="ECO:0000256" key="1">
    <source>
        <dbReference type="ARBA" id="ARBA00004447"/>
    </source>
</evidence>
<accession>A0A6V7UEA0</accession>
<keyword evidence="6 12" id="KW-0812">Transmembrane</keyword>
<dbReference type="AlphaFoldDB" id="A0A6V7UEA0"/>
<dbReference type="EC" id="2.4.1.-" evidence="12"/>
<evidence type="ECO:0000256" key="8">
    <source>
        <dbReference type="ARBA" id="ARBA00022989"/>
    </source>
</evidence>
<dbReference type="UniPathway" id="UPA00378"/>
<keyword evidence="7" id="KW-0735">Signal-anchor</keyword>
<evidence type="ECO:0000256" key="12">
    <source>
        <dbReference type="RuleBase" id="RU003832"/>
    </source>
</evidence>
<evidence type="ECO:0000256" key="6">
    <source>
        <dbReference type="ARBA" id="ARBA00022692"/>
    </source>
</evidence>
<dbReference type="InterPro" id="IPR038577">
    <property type="entry name" value="GT10-like_C_sf"/>
</dbReference>
<sequence length="457" mass="54644">MRSNTNSFRSMIMKFNKKFKYIPMQAIISNSNKPMCKGCKKVYKLNCIKIFIAIFIVVLIYFIIAKKLNDSSFKIENITCNSYSPCYNLRSSKSMPIILGWNNLVDNHNIMDIQTGLYNTDECKYECEYTTNKDLYMNATAIIFHIRAEHKKLPKIRFSNQLYVFFLDESPFYTWDYFKDVPNNFFNITMTYRVDSDIYYPYDIFIPCNGKCHVDEYWSEKEVLEKVRRKNRLAMKAYSDCVTPSRRENLVAELGKLIKIDLYGNCPGTTKCDTSYCLNQELANHMFYMAFENSVCKNYITEKFWYLKHLIVPVVLSRRVFRQTKIPDNVYIAVDDFNTVEELAEYLLYLQKNKTAYLKYFDWTKTYRKTTYRQGYYKYSPLGRQSYINALNASYAPAYNPICNLCELAHKHNKKQQRHIIRNIWNYWISKHICIDNWSDIWLKGKIEKVYKRSKWQ</sequence>
<evidence type="ECO:0000256" key="7">
    <source>
        <dbReference type="ARBA" id="ARBA00022968"/>
    </source>
</evidence>
<proteinExistence type="inferred from homology"/>
<name>A0A6V7UEA0_MELEN</name>
<comment type="subcellular location">
    <subcellularLocation>
        <location evidence="1 12">Golgi apparatus</location>
        <location evidence="1 12">Golgi stack membrane</location>
        <topology evidence="1 12">Single-pass type II membrane protein</topology>
    </subcellularLocation>
</comment>
<dbReference type="Gene3D" id="3.40.50.11660">
    <property type="entry name" value="Glycosyl transferase family 10, C-terminal domain"/>
    <property type="match status" value="1"/>
</dbReference>
<gene>
    <name evidence="15" type="ORF">MENT_LOCUS11873</name>
</gene>
<dbReference type="InterPro" id="IPR031481">
    <property type="entry name" value="Glyco_tran_10_N"/>
</dbReference>
<feature type="transmembrane region" description="Helical" evidence="12">
    <location>
        <begin position="42"/>
        <end position="64"/>
    </location>
</feature>
<dbReference type="SUPFAM" id="SSF53756">
    <property type="entry name" value="UDP-Glycosyltransferase/glycogen phosphorylase"/>
    <property type="match status" value="1"/>
</dbReference>
<dbReference type="InterPro" id="IPR001503">
    <property type="entry name" value="Glyco_trans_10"/>
</dbReference>
<evidence type="ECO:0000313" key="15">
    <source>
        <dbReference type="EMBL" id="CAD2155463.1"/>
    </source>
</evidence>
<keyword evidence="4 12" id="KW-0328">Glycosyltransferase</keyword>
<dbReference type="GO" id="GO:0032580">
    <property type="term" value="C:Golgi cisterna membrane"/>
    <property type="evidence" value="ECO:0007669"/>
    <property type="project" value="UniProtKB-SubCell"/>
</dbReference>
<evidence type="ECO:0000256" key="10">
    <source>
        <dbReference type="ARBA" id="ARBA00023136"/>
    </source>
</evidence>
<comment type="caution">
    <text evidence="15">The sequence shown here is derived from an EMBL/GenBank/DDBJ whole genome shotgun (WGS) entry which is preliminary data.</text>
</comment>
<dbReference type="OrthoDB" id="5912041at2759"/>
<dbReference type="PANTHER" id="PTHR48438:SF1">
    <property type="entry name" value="ALPHA-(1,3)-FUCOSYLTRANSFERASE C-RELATED"/>
    <property type="match status" value="1"/>
</dbReference>
<evidence type="ECO:0000256" key="9">
    <source>
        <dbReference type="ARBA" id="ARBA00023034"/>
    </source>
</evidence>
<feature type="domain" description="Fucosyltransferase C-terminal" evidence="13">
    <location>
        <begin position="228"/>
        <end position="417"/>
    </location>
</feature>
<evidence type="ECO:0000256" key="4">
    <source>
        <dbReference type="ARBA" id="ARBA00022676"/>
    </source>
</evidence>
<feature type="domain" description="Fucosyltransferase N-terminal" evidence="14">
    <location>
        <begin position="94"/>
        <end position="202"/>
    </location>
</feature>
<evidence type="ECO:0000259" key="13">
    <source>
        <dbReference type="Pfam" id="PF00852"/>
    </source>
</evidence>
<keyword evidence="5 12" id="KW-0808">Transferase</keyword>
<evidence type="ECO:0000256" key="2">
    <source>
        <dbReference type="ARBA" id="ARBA00004922"/>
    </source>
</evidence>
<dbReference type="FunFam" id="3.40.50.11660:FF:000002">
    <property type="entry name" value="Alpha-(1,3)-fucosyltransferase"/>
    <property type="match status" value="1"/>
</dbReference>
<evidence type="ECO:0000256" key="11">
    <source>
        <dbReference type="ARBA" id="ARBA00023180"/>
    </source>
</evidence>
<dbReference type="PANTHER" id="PTHR48438">
    <property type="entry name" value="ALPHA-(1,3)-FUCOSYLTRANSFERASE C-RELATED"/>
    <property type="match status" value="1"/>
</dbReference>
<dbReference type="InterPro" id="IPR055270">
    <property type="entry name" value="Glyco_tran_10_C"/>
</dbReference>
<dbReference type="Pfam" id="PF00852">
    <property type="entry name" value="Glyco_transf_10"/>
    <property type="match status" value="1"/>
</dbReference>
<evidence type="ECO:0000256" key="3">
    <source>
        <dbReference type="ARBA" id="ARBA00008919"/>
    </source>
</evidence>
<dbReference type="EMBL" id="CAJEWN010000059">
    <property type="protein sequence ID" value="CAD2155463.1"/>
    <property type="molecule type" value="Genomic_DNA"/>
</dbReference>
<evidence type="ECO:0000256" key="5">
    <source>
        <dbReference type="ARBA" id="ARBA00022679"/>
    </source>
</evidence>
<dbReference type="Proteomes" id="UP000580250">
    <property type="component" value="Unassembled WGS sequence"/>
</dbReference>
<comment type="similarity">
    <text evidence="3 12">Belongs to the glycosyltransferase 10 family.</text>
</comment>
<protein>
    <recommendedName>
        <fullName evidence="12">Fucosyltransferase</fullName>
        <ecNumber evidence="12">2.4.1.-</ecNumber>
    </recommendedName>
</protein>
<reference evidence="15 16" key="1">
    <citation type="submission" date="2020-08" db="EMBL/GenBank/DDBJ databases">
        <authorList>
            <person name="Koutsovoulos G."/>
            <person name="Danchin GJ E."/>
        </authorList>
    </citation>
    <scope>NUCLEOTIDE SEQUENCE [LARGE SCALE GENOMIC DNA]</scope>
</reference>
<dbReference type="Pfam" id="PF17039">
    <property type="entry name" value="Glyco_tran_10_N"/>
    <property type="match status" value="1"/>
</dbReference>
<keyword evidence="10 12" id="KW-0472">Membrane</keyword>
<keyword evidence="8 12" id="KW-1133">Transmembrane helix</keyword>
<comment type="pathway">
    <text evidence="2">Protein modification; protein glycosylation.</text>
</comment>